<feature type="compositionally biased region" description="Gly residues" evidence="5">
    <location>
        <begin position="210"/>
        <end position="221"/>
    </location>
</feature>
<keyword evidence="3" id="KW-0804">Transcription</keyword>
<dbReference type="SUPFAM" id="SSF48498">
    <property type="entry name" value="Tetracyclin repressor-like, C-terminal domain"/>
    <property type="match status" value="1"/>
</dbReference>
<dbReference type="PROSITE" id="PS50977">
    <property type="entry name" value="HTH_TETR_2"/>
    <property type="match status" value="1"/>
</dbReference>
<sequence length="221" mass="23554">MTRPPRKLSRNEQQRETRAALVSAALRLFARHGFDGTSIQAIAREAGFTRGAFYAHFTSKHEILGAAITERDALDRQRLRARIGAGTVARAAIADWIADAQHADLPFVALRLELVRNSLHATGLAQMLRDNQQAEVAGIAELLQQVARDLPLRPGITAPLAAQVISSFLDGVAIHALIDRTVDIRALWDALLVALTGDDGPPPPACDGAGVTGTGGQGNPP</sequence>
<evidence type="ECO:0000256" key="4">
    <source>
        <dbReference type="PROSITE-ProRule" id="PRU00335"/>
    </source>
</evidence>
<dbReference type="InterPro" id="IPR009057">
    <property type="entry name" value="Homeodomain-like_sf"/>
</dbReference>
<gene>
    <name evidence="7" type="ORF">HUK81_14265</name>
</gene>
<protein>
    <submittedName>
        <fullName evidence="7">TetR/AcrR family transcriptional regulator</fullName>
    </submittedName>
</protein>
<accession>A0A850P890</accession>
<dbReference type="Gene3D" id="1.10.357.10">
    <property type="entry name" value="Tetracycline Repressor, domain 2"/>
    <property type="match status" value="1"/>
</dbReference>
<dbReference type="InterPro" id="IPR001647">
    <property type="entry name" value="HTH_TetR"/>
</dbReference>
<comment type="caution">
    <text evidence="7">The sequence shown here is derived from an EMBL/GenBank/DDBJ whole genome shotgun (WGS) entry which is preliminary data.</text>
</comment>
<dbReference type="EMBL" id="JABXXS010000041">
    <property type="protein sequence ID" value="NVN38082.1"/>
    <property type="molecule type" value="Genomic_DNA"/>
</dbReference>
<proteinExistence type="predicted"/>
<evidence type="ECO:0000256" key="3">
    <source>
        <dbReference type="ARBA" id="ARBA00023163"/>
    </source>
</evidence>
<dbReference type="GO" id="GO:0000976">
    <property type="term" value="F:transcription cis-regulatory region binding"/>
    <property type="evidence" value="ECO:0007669"/>
    <property type="project" value="TreeGrafter"/>
</dbReference>
<evidence type="ECO:0000256" key="1">
    <source>
        <dbReference type="ARBA" id="ARBA00023015"/>
    </source>
</evidence>
<dbReference type="PRINTS" id="PR00455">
    <property type="entry name" value="HTHTETR"/>
</dbReference>
<evidence type="ECO:0000256" key="2">
    <source>
        <dbReference type="ARBA" id="ARBA00023125"/>
    </source>
</evidence>
<dbReference type="RefSeq" id="WP_176643799.1">
    <property type="nucleotide sequence ID" value="NZ_JABXXS010000041.1"/>
</dbReference>
<evidence type="ECO:0000256" key="5">
    <source>
        <dbReference type="SAM" id="MobiDB-lite"/>
    </source>
</evidence>
<reference evidence="7 8" key="1">
    <citation type="submission" date="2020-06" db="EMBL/GenBank/DDBJ databases">
        <title>Description of novel acetic acid bacteria.</title>
        <authorList>
            <person name="Sombolestani A."/>
        </authorList>
    </citation>
    <scope>NUCLEOTIDE SEQUENCE [LARGE SCALE GENOMIC DNA]</scope>
    <source>
        <strain evidence="7 8">LMG 25</strain>
    </source>
</reference>
<dbReference type="SUPFAM" id="SSF46689">
    <property type="entry name" value="Homeodomain-like"/>
    <property type="match status" value="1"/>
</dbReference>
<evidence type="ECO:0000313" key="8">
    <source>
        <dbReference type="Proteomes" id="UP000522590"/>
    </source>
</evidence>
<dbReference type="PANTHER" id="PTHR30055:SF234">
    <property type="entry name" value="HTH-TYPE TRANSCRIPTIONAL REGULATOR BETI"/>
    <property type="match status" value="1"/>
</dbReference>
<feature type="region of interest" description="Disordered" evidence="5">
    <location>
        <begin position="202"/>
        <end position="221"/>
    </location>
</feature>
<feature type="domain" description="HTH tetR-type" evidence="6">
    <location>
        <begin position="15"/>
        <end position="75"/>
    </location>
</feature>
<organism evidence="7 8">
    <name type="scientific">Komagataeibacter swingsii</name>
    <dbReference type="NCBI Taxonomy" id="215220"/>
    <lineage>
        <taxon>Bacteria</taxon>
        <taxon>Pseudomonadati</taxon>
        <taxon>Pseudomonadota</taxon>
        <taxon>Alphaproteobacteria</taxon>
        <taxon>Acetobacterales</taxon>
        <taxon>Acetobacteraceae</taxon>
        <taxon>Komagataeibacter</taxon>
    </lineage>
</organism>
<dbReference type="Pfam" id="PF00440">
    <property type="entry name" value="TetR_N"/>
    <property type="match status" value="1"/>
</dbReference>
<dbReference type="InterPro" id="IPR036271">
    <property type="entry name" value="Tet_transcr_reg_TetR-rel_C_sf"/>
</dbReference>
<dbReference type="PANTHER" id="PTHR30055">
    <property type="entry name" value="HTH-TYPE TRANSCRIPTIONAL REGULATOR RUTR"/>
    <property type="match status" value="1"/>
</dbReference>
<feature type="DNA-binding region" description="H-T-H motif" evidence="4">
    <location>
        <begin position="38"/>
        <end position="57"/>
    </location>
</feature>
<dbReference type="InterPro" id="IPR050109">
    <property type="entry name" value="HTH-type_TetR-like_transc_reg"/>
</dbReference>
<evidence type="ECO:0000259" key="6">
    <source>
        <dbReference type="PROSITE" id="PS50977"/>
    </source>
</evidence>
<name>A0A850P890_9PROT</name>
<dbReference type="Proteomes" id="UP000522590">
    <property type="component" value="Unassembled WGS sequence"/>
</dbReference>
<evidence type="ECO:0000313" key="7">
    <source>
        <dbReference type="EMBL" id="NVN38082.1"/>
    </source>
</evidence>
<keyword evidence="2 4" id="KW-0238">DNA-binding</keyword>
<dbReference type="GO" id="GO:0003700">
    <property type="term" value="F:DNA-binding transcription factor activity"/>
    <property type="evidence" value="ECO:0007669"/>
    <property type="project" value="TreeGrafter"/>
</dbReference>
<dbReference type="AlphaFoldDB" id="A0A850P890"/>
<keyword evidence="1" id="KW-0805">Transcription regulation</keyword>